<evidence type="ECO:0000256" key="6">
    <source>
        <dbReference type="ARBA" id="ARBA00023136"/>
    </source>
</evidence>
<feature type="domain" description="ABC transmembrane type-1" evidence="8">
    <location>
        <begin position="99"/>
        <end position="291"/>
    </location>
</feature>
<keyword evidence="5 7" id="KW-1133">Transmembrane helix</keyword>
<dbReference type="Proteomes" id="UP000268070">
    <property type="component" value="Chromosome"/>
</dbReference>
<keyword evidence="3" id="KW-1003">Cell membrane</keyword>
<keyword evidence="2 7" id="KW-0813">Transport</keyword>
<feature type="transmembrane region" description="Helical" evidence="7">
    <location>
        <begin position="227"/>
        <end position="252"/>
    </location>
</feature>
<dbReference type="SUPFAM" id="SSF161098">
    <property type="entry name" value="MetI-like"/>
    <property type="match status" value="1"/>
</dbReference>
<feature type="transmembrane region" description="Helical" evidence="7">
    <location>
        <begin position="12"/>
        <end position="30"/>
    </location>
</feature>
<protein>
    <submittedName>
        <fullName evidence="9">ABC transporter permease</fullName>
    </submittedName>
</protein>
<evidence type="ECO:0000313" key="10">
    <source>
        <dbReference type="Proteomes" id="UP000268070"/>
    </source>
</evidence>
<dbReference type="GO" id="GO:0055085">
    <property type="term" value="P:transmembrane transport"/>
    <property type="evidence" value="ECO:0007669"/>
    <property type="project" value="InterPro"/>
</dbReference>
<comment type="subcellular location">
    <subcellularLocation>
        <location evidence="1 7">Cell membrane</location>
        <topology evidence="1 7">Multi-pass membrane protein</topology>
    </subcellularLocation>
</comment>
<feature type="transmembrane region" description="Helical" evidence="7">
    <location>
        <begin position="101"/>
        <end position="127"/>
    </location>
</feature>
<dbReference type="InterPro" id="IPR000515">
    <property type="entry name" value="MetI-like"/>
</dbReference>
<feature type="transmembrane region" description="Helical" evidence="7">
    <location>
        <begin position="272"/>
        <end position="291"/>
    </location>
</feature>
<dbReference type="PROSITE" id="PS50928">
    <property type="entry name" value="ABC_TM1"/>
    <property type="match status" value="1"/>
</dbReference>
<dbReference type="AlphaFoldDB" id="A0A3G2I1L4"/>
<proteinExistence type="inferred from homology"/>
<dbReference type="InterPro" id="IPR035906">
    <property type="entry name" value="MetI-like_sf"/>
</dbReference>
<evidence type="ECO:0000256" key="4">
    <source>
        <dbReference type="ARBA" id="ARBA00022692"/>
    </source>
</evidence>
<evidence type="ECO:0000259" key="8">
    <source>
        <dbReference type="PROSITE" id="PS50928"/>
    </source>
</evidence>
<dbReference type="PANTHER" id="PTHR43163">
    <property type="entry name" value="DIPEPTIDE TRANSPORT SYSTEM PERMEASE PROTEIN DPPB-RELATED"/>
    <property type="match status" value="1"/>
</dbReference>
<dbReference type="EMBL" id="CP032153">
    <property type="protein sequence ID" value="AYN22868.1"/>
    <property type="molecule type" value="Genomic_DNA"/>
</dbReference>
<feature type="transmembrane region" description="Helical" evidence="7">
    <location>
        <begin position="139"/>
        <end position="166"/>
    </location>
</feature>
<dbReference type="CDD" id="cd06261">
    <property type="entry name" value="TM_PBP2"/>
    <property type="match status" value="1"/>
</dbReference>
<keyword evidence="4 7" id="KW-0812">Transmembrane</keyword>
<keyword evidence="6 7" id="KW-0472">Membrane</keyword>
<name>A0A3G2I1L4_9BURK</name>
<dbReference type="PANTHER" id="PTHR43163:SF6">
    <property type="entry name" value="DIPEPTIDE TRANSPORT SYSTEM PERMEASE PROTEIN DPPB-RELATED"/>
    <property type="match status" value="1"/>
</dbReference>
<dbReference type="Gene3D" id="1.10.3720.10">
    <property type="entry name" value="MetI-like"/>
    <property type="match status" value="1"/>
</dbReference>
<organism evidence="9 10">
    <name type="scientific">Alcaligenes aquatilis</name>
    <dbReference type="NCBI Taxonomy" id="323284"/>
    <lineage>
        <taxon>Bacteria</taxon>
        <taxon>Pseudomonadati</taxon>
        <taxon>Pseudomonadota</taxon>
        <taxon>Betaproteobacteria</taxon>
        <taxon>Burkholderiales</taxon>
        <taxon>Alcaligenaceae</taxon>
        <taxon>Alcaligenes</taxon>
    </lineage>
</organism>
<evidence type="ECO:0000256" key="5">
    <source>
        <dbReference type="ARBA" id="ARBA00022989"/>
    </source>
</evidence>
<dbReference type="Pfam" id="PF00528">
    <property type="entry name" value="BPD_transp_1"/>
    <property type="match status" value="1"/>
</dbReference>
<comment type="similarity">
    <text evidence="7">Belongs to the binding-protein-dependent transport system permease family.</text>
</comment>
<gene>
    <name evidence="9" type="ORF">D3M96_18720</name>
</gene>
<evidence type="ECO:0000313" key="9">
    <source>
        <dbReference type="EMBL" id="AYN22868.1"/>
    </source>
</evidence>
<dbReference type="InterPro" id="IPR045621">
    <property type="entry name" value="BPD_transp_1_N"/>
</dbReference>
<dbReference type="GO" id="GO:0005886">
    <property type="term" value="C:plasma membrane"/>
    <property type="evidence" value="ECO:0007669"/>
    <property type="project" value="UniProtKB-SubCell"/>
</dbReference>
<evidence type="ECO:0000256" key="3">
    <source>
        <dbReference type="ARBA" id="ARBA00022475"/>
    </source>
</evidence>
<accession>A0A3G2I1L4</accession>
<evidence type="ECO:0000256" key="7">
    <source>
        <dbReference type="RuleBase" id="RU363032"/>
    </source>
</evidence>
<evidence type="ECO:0000256" key="1">
    <source>
        <dbReference type="ARBA" id="ARBA00004651"/>
    </source>
</evidence>
<sequence length="305" mass="33394">MNRYVRSSVRSLSYLLFSVFSISFFVFYLIRAVPGDITDLYAVSGDMSADQQEALRQELGLDQAVLAQFVNFASLMVQGDWGVSLRYSTPVLDMLLQAVPLTLLLVLSALVCGLLLGAVVALLACAYPGSQWRQLVEGLNVWSIAIPSFCIGVVAVLVFSIWLQWLPIKGQLLMPVLILSLDVAGQVVKPLYEELMSITRCGYVRTARAKGLGSWVIVTRHILPNTLVVMLNLIGVVFGGLVGGTLTMEVIFGLNGVGGLTFTAIQGRDYPLIQAGITWLALMIILMNLVTRSLSVWVDPRLRKQ</sequence>
<reference evidence="9 10" key="1">
    <citation type="submission" date="2018-09" db="EMBL/GenBank/DDBJ databases">
        <title>Complete genome sequence of the hydrocarbonoclastic bacterium Alcaligenes aquatilis QD168, isolated from a crude-oil polluted marine sediment of Central Chile.</title>
        <authorList>
            <person name="Duran R.E."/>
            <person name="Barra B."/>
            <person name="Salva-Serra F."/>
            <person name="Mendez V."/>
            <person name="Moore E.R.B."/>
            <person name="Seeger M."/>
        </authorList>
    </citation>
    <scope>NUCLEOTIDE SEQUENCE [LARGE SCALE GENOMIC DNA]</scope>
    <source>
        <strain evidence="9 10">QD168</strain>
    </source>
</reference>
<dbReference type="Pfam" id="PF19300">
    <property type="entry name" value="BPD_transp_1_N"/>
    <property type="match status" value="1"/>
</dbReference>
<dbReference type="KEGG" id="aaqu:D3M96_18720"/>
<dbReference type="OrthoDB" id="9805855at2"/>
<evidence type="ECO:0000256" key="2">
    <source>
        <dbReference type="ARBA" id="ARBA00022448"/>
    </source>
</evidence>